<proteinExistence type="predicted"/>
<dbReference type="AlphaFoldDB" id="A0A265NBE4"/>
<feature type="domain" description="YkoP-like" evidence="1">
    <location>
        <begin position="2"/>
        <end position="176"/>
    </location>
</feature>
<keyword evidence="3" id="KW-1185">Reference proteome</keyword>
<protein>
    <recommendedName>
        <fullName evidence="1">YkoP-like domain-containing protein</fullName>
    </recommendedName>
</protein>
<comment type="caution">
    <text evidence="2">The sequence shown here is derived from an EMBL/GenBank/DDBJ whole genome shotgun (WGS) entry which is preliminary data.</text>
</comment>
<dbReference type="Pfam" id="PF22790">
    <property type="entry name" value="YkoP"/>
    <property type="match status" value="1"/>
</dbReference>
<evidence type="ECO:0000313" key="2">
    <source>
        <dbReference type="EMBL" id="OZU88779.1"/>
    </source>
</evidence>
<dbReference type="OrthoDB" id="1951946at2"/>
<name>A0A265NBE4_9BACI</name>
<accession>A0A265NBE4</accession>
<evidence type="ECO:0000313" key="3">
    <source>
        <dbReference type="Proteomes" id="UP000216498"/>
    </source>
</evidence>
<dbReference type="InterPro" id="IPR054467">
    <property type="entry name" value="YkoP-like_dom"/>
</dbReference>
<organism evidence="2 3">
    <name type="scientific">Virgibacillus indicus</name>
    <dbReference type="NCBI Taxonomy" id="2024554"/>
    <lineage>
        <taxon>Bacteria</taxon>
        <taxon>Bacillati</taxon>
        <taxon>Bacillota</taxon>
        <taxon>Bacilli</taxon>
        <taxon>Bacillales</taxon>
        <taxon>Bacillaceae</taxon>
        <taxon>Virgibacillus</taxon>
    </lineage>
</organism>
<dbReference type="EMBL" id="NPMS01000004">
    <property type="protein sequence ID" value="OZU88779.1"/>
    <property type="molecule type" value="Genomic_DNA"/>
</dbReference>
<dbReference type="Proteomes" id="UP000216498">
    <property type="component" value="Unassembled WGS sequence"/>
</dbReference>
<dbReference type="RefSeq" id="WP_094885871.1">
    <property type="nucleotide sequence ID" value="NZ_NPMS01000004.1"/>
</dbReference>
<evidence type="ECO:0000259" key="1">
    <source>
        <dbReference type="Pfam" id="PF22790"/>
    </source>
</evidence>
<sequence>MRSYLLSAWNLIDPLYYTFTRLQYVLDNNNRKTLLRVRLTRYKGSEVVLNDGTVIHKNDLLIKIHLHNVRMIKELSTVKSDIKRAVFIYHMVKGALPRLSYYIRHHHKSNEIKGIIGITTLYNGATRLGFDVVPIKNDYYCAYKKITFLPINLFSGKKSKEDPVYLFMSKDGLLTKHSKNS</sequence>
<reference evidence="2 3" key="1">
    <citation type="submission" date="2017-08" db="EMBL/GenBank/DDBJ databases">
        <title>Virgibacillus indicus sp. nov. and Virgibacillus profoundi sp. nov, two moderately halophilic bacteria isolated from marine sediment by using the Microfluidic Streak Plate.</title>
        <authorList>
            <person name="Xu B."/>
            <person name="Hu B."/>
            <person name="Wang J."/>
            <person name="Zhu Y."/>
            <person name="Huang L."/>
            <person name="Du W."/>
            <person name="Huang Y."/>
        </authorList>
    </citation>
    <scope>NUCLEOTIDE SEQUENCE [LARGE SCALE GENOMIC DNA]</scope>
    <source>
        <strain evidence="2 3">IO3-P2-C2</strain>
    </source>
</reference>
<gene>
    <name evidence="2" type="ORF">CIL03_10865</name>
</gene>